<keyword evidence="3" id="KW-1185">Reference proteome</keyword>
<proteinExistence type="predicted"/>
<dbReference type="PATRIC" id="fig|1423815.3.peg.1459"/>
<dbReference type="Proteomes" id="UP000051647">
    <property type="component" value="Unassembled WGS sequence"/>
</dbReference>
<name>A0A0R1SGZ3_9LACO</name>
<feature type="transmembrane region" description="Helical" evidence="1">
    <location>
        <begin position="43"/>
        <end position="64"/>
    </location>
</feature>
<dbReference type="STRING" id="1423815.FC27_GL001424"/>
<comment type="caution">
    <text evidence="2">The sequence shown here is derived from an EMBL/GenBank/DDBJ whole genome shotgun (WGS) entry which is preliminary data.</text>
</comment>
<keyword evidence="1" id="KW-0812">Transmembrane</keyword>
<gene>
    <name evidence="2" type="ORF">FC27_GL001424</name>
</gene>
<dbReference type="EMBL" id="AZFA01000003">
    <property type="protein sequence ID" value="KRL67886.1"/>
    <property type="molecule type" value="Genomic_DNA"/>
</dbReference>
<feature type="transmembrane region" description="Helical" evidence="1">
    <location>
        <begin position="76"/>
        <end position="97"/>
    </location>
</feature>
<reference evidence="2 3" key="1">
    <citation type="journal article" date="2015" name="Genome Announc.">
        <title>Expanding the biotechnology potential of lactobacilli through comparative genomics of 213 strains and associated genera.</title>
        <authorList>
            <person name="Sun Z."/>
            <person name="Harris H.M."/>
            <person name="McCann A."/>
            <person name="Guo C."/>
            <person name="Argimon S."/>
            <person name="Zhang W."/>
            <person name="Yang X."/>
            <person name="Jeffery I.B."/>
            <person name="Cooney J.C."/>
            <person name="Kagawa T.F."/>
            <person name="Liu W."/>
            <person name="Song Y."/>
            <person name="Salvetti E."/>
            <person name="Wrobel A."/>
            <person name="Rasinkangas P."/>
            <person name="Parkhill J."/>
            <person name="Rea M.C."/>
            <person name="O'Sullivan O."/>
            <person name="Ritari J."/>
            <person name="Douillard F.P."/>
            <person name="Paul Ross R."/>
            <person name="Yang R."/>
            <person name="Briner A.E."/>
            <person name="Felis G.E."/>
            <person name="de Vos W.M."/>
            <person name="Barrangou R."/>
            <person name="Klaenhammer T.R."/>
            <person name="Caufield P.W."/>
            <person name="Cui Y."/>
            <person name="Zhang H."/>
            <person name="O'Toole P.W."/>
        </authorList>
    </citation>
    <scope>NUCLEOTIDE SEQUENCE [LARGE SCALE GENOMIC DNA]</scope>
    <source>
        <strain evidence="2 3">DSM 14857</strain>
    </source>
</reference>
<organism evidence="2 3">
    <name type="scientific">Companilactobacillus versmoldensis DSM 14857 = KCTC 3814</name>
    <dbReference type="NCBI Taxonomy" id="1423815"/>
    <lineage>
        <taxon>Bacteria</taxon>
        <taxon>Bacillati</taxon>
        <taxon>Bacillota</taxon>
        <taxon>Bacilli</taxon>
        <taxon>Lactobacillales</taxon>
        <taxon>Lactobacillaceae</taxon>
        <taxon>Companilactobacillus</taxon>
    </lineage>
</organism>
<evidence type="ECO:0000256" key="1">
    <source>
        <dbReference type="SAM" id="Phobius"/>
    </source>
</evidence>
<evidence type="ECO:0000313" key="3">
    <source>
        <dbReference type="Proteomes" id="UP000051647"/>
    </source>
</evidence>
<keyword evidence="1" id="KW-0472">Membrane</keyword>
<protein>
    <recommendedName>
        <fullName evidence="4">Integral membrane protein</fullName>
    </recommendedName>
</protein>
<evidence type="ECO:0000313" key="2">
    <source>
        <dbReference type="EMBL" id="KRL67886.1"/>
    </source>
</evidence>
<dbReference type="AlphaFoldDB" id="A0A0R1SGZ3"/>
<evidence type="ECO:0008006" key="4">
    <source>
        <dbReference type="Google" id="ProtNLM"/>
    </source>
</evidence>
<keyword evidence="1" id="KW-1133">Transmembrane helix</keyword>
<accession>A0A0R1SGZ3</accession>
<feature type="transmembrane region" description="Helical" evidence="1">
    <location>
        <begin position="103"/>
        <end position="125"/>
    </location>
</feature>
<sequence>MIFLGFLELFFIWIPFELNEIYNTHLGFMRQILYMNEQYPISLSLWLCIFLLAISLFLVILNMIKTIFKNHSFGHSIRYVWLLILSIFIFVFLIIPNNIANPMYYYDLLSFSLVLLLQLLLLRILHQKRG</sequence>